<reference evidence="3 4" key="1">
    <citation type="submission" date="2016-12" db="EMBL/GenBank/DDBJ databases">
        <title>The draft genome sequence of Actinophytocola xinjiangensis.</title>
        <authorList>
            <person name="Wang W."/>
            <person name="Yuan L."/>
        </authorList>
    </citation>
    <scope>NUCLEOTIDE SEQUENCE [LARGE SCALE GENOMIC DNA]</scope>
    <source>
        <strain evidence="3 4">CGMCC 4.4663</strain>
    </source>
</reference>
<feature type="signal peptide" evidence="1">
    <location>
        <begin position="1"/>
        <end position="17"/>
    </location>
</feature>
<comment type="caution">
    <text evidence="3">The sequence shown here is derived from an EMBL/GenBank/DDBJ whole genome shotgun (WGS) entry which is preliminary data.</text>
</comment>
<dbReference type="SUPFAM" id="SSF53474">
    <property type="entry name" value="alpha/beta-Hydrolases"/>
    <property type="match status" value="1"/>
</dbReference>
<evidence type="ECO:0000256" key="1">
    <source>
        <dbReference type="SAM" id="SignalP"/>
    </source>
</evidence>
<organism evidence="3 4">
    <name type="scientific">Actinophytocola xinjiangensis</name>
    <dbReference type="NCBI Taxonomy" id="485602"/>
    <lineage>
        <taxon>Bacteria</taxon>
        <taxon>Bacillati</taxon>
        <taxon>Actinomycetota</taxon>
        <taxon>Actinomycetes</taxon>
        <taxon>Pseudonocardiales</taxon>
        <taxon>Pseudonocardiaceae</taxon>
    </lineage>
</organism>
<keyword evidence="1" id="KW-0732">Signal</keyword>
<feature type="chain" id="PRO_5039226754" description="AB hydrolase-1 domain-containing protein" evidence="1">
    <location>
        <begin position="18"/>
        <end position="450"/>
    </location>
</feature>
<dbReference type="Gene3D" id="3.40.50.1820">
    <property type="entry name" value="alpha/beta hydrolase"/>
    <property type="match status" value="1"/>
</dbReference>
<dbReference type="InterPro" id="IPR000073">
    <property type="entry name" value="AB_hydrolase_1"/>
</dbReference>
<dbReference type="GO" id="GO:0003824">
    <property type="term" value="F:catalytic activity"/>
    <property type="evidence" value="ECO:0007669"/>
    <property type="project" value="UniProtKB-ARBA"/>
</dbReference>
<evidence type="ECO:0000259" key="2">
    <source>
        <dbReference type="Pfam" id="PF00561"/>
    </source>
</evidence>
<dbReference type="Proteomes" id="UP000185696">
    <property type="component" value="Unassembled WGS sequence"/>
</dbReference>
<accession>A0A7Z0WQQ0</accession>
<evidence type="ECO:0000313" key="4">
    <source>
        <dbReference type="Proteomes" id="UP000185696"/>
    </source>
</evidence>
<proteinExistence type="predicted"/>
<protein>
    <recommendedName>
        <fullName evidence="2">AB hydrolase-1 domain-containing protein</fullName>
    </recommendedName>
</protein>
<sequence length="450" mass="48286">MLVAVLTAALLSTPTAAARPAHRTYTGTLDGAEYLVEVPGDWNGTLVLYSHGYYPENYPPPPGFVMLSTAEATAGWLLDHGYALAASNFARPTGFAVEDALTDQIRLLDWFTDTVGRPRRTISSGMSMGGGIATLLAERHPRRVDGVLSQCGEYDMLGAWNASLDLNFAVHTLLTDGTTDLVRARDPQATVDALHAGIQTALTSRSGLARLSLVAALANIPGWNSAHEPAPADLWDRIRAQAYWVDAAYVQGTGALGRVDLERRLGGNPSWNTGIDYRRQLAASGQLDTVRQAYAAAGGDLAADLAALGAAPRVRADARAVARMYRTGVVRGVTPVPVVTLHNTADGGAVADQVGWYAGQTADRQVRHLWSERGNHCAFSTADEVTALRVLERRLDTGSWPDTRPAALNAAASRFAPEFHVVKDLTTWTDRQRPPAFTAFTPAPSLRPSR</sequence>
<evidence type="ECO:0000313" key="3">
    <source>
        <dbReference type="EMBL" id="OLF13171.1"/>
    </source>
</evidence>
<gene>
    <name evidence="3" type="ORF">BLA60_05775</name>
</gene>
<dbReference type="InterPro" id="IPR029058">
    <property type="entry name" value="AB_hydrolase_fold"/>
</dbReference>
<dbReference type="Pfam" id="PF00561">
    <property type="entry name" value="Abhydrolase_1"/>
    <property type="match status" value="1"/>
</dbReference>
<name>A0A7Z0WQQ0_9PSEU</name>
<dbReference type="AlphaFoldDB" id="A0A7Z0WQQ0"/>
<feature type="domain" description="AB hydrolase-1" evidence="2">
    <location>
        <begin position="103"/>
        <end position="158"/>
    </location>
</feature>
<dbReference type="EMBL" id="MSIF01000002">
    <property type="protein sequence ID" value="OLF13171.1"/>
    <property type="molecule type" value="Genomic_DNA"/>
</dbReference>
<keyword evidence="4" id="KW-1185">Reference proteome</keyword>